<dbReference type="OrthoDB" id="444692at2759"/>
<proteinExistence type="predicted"/>
<dbReference type="EMBL" id="CAMXCT020001813">
    <property type="protein sequence ID" value="CAL1146669.1"/>
    <property type="molecule type" value="Genomic_DNA"/>
</dbReference>
<dbReference type="EMBL" id="CAMXCT030001813">
    <property type="protein sequence ID" value="CAL4780606.1"/>
    <property type="molecule type" value="Genomic_DNA"/>
</dbReference>
<gene>
    <name evidence="1" type="ORF">C1SCF055_LOCUS20059</name>
</gene>
<reference evidence="1" key="1">
    <citation type="submission" date="2022-10" db="EMBL/GenBank/DDBJ databases">
        <authorList>
            <person name="Chen Y."/>
            <person name="Dougan E. K."/>
            <person name="Chan C."/>
            <person name="Rhodes N."/>
            <person name="Thang M."/>
        </authorList>
    </citation>
    <scope>NUCLEOTIDE SEQUENCE</scope>
</reference>
<keyword evidence="3" id="KW-1185">Reference proteome</keyword>
<comment type="caution">
    <text evidence="1">The sequence shown here is derived from an EMBL/GenBank/DDBJ whole genome shotgun (WGS) entry which is preliminary data.</text>
</comment>
<protein>
    <submittedName>
        <fullName evidence="1">Uncharacterized protein</fullName>
    </submittedName>
</protein>
<organism evidence="1">
    <name type="scientific">Cladocopium goreaui</name>
    <dbReference type="NCBI Taxonomy" id="2562237"/>
    <lineage>
        <taxon>Eukaryota</taxon>
        <taxon>Sar</taxon>
        <taxon>Alveolata</taxon>
        <taxon>Dinophyceae</taxon>
        <taxon>Suessiales</taxon>
        <taxon>Symbiodiniaceae</taxon>
        <taxon>Cladocopium</taxon>
    </lineage>
</organism>
<evidence type="ECO:0000313" key="1">
    <source>
        <dbReference type="EMBL" id="CAI3993294.1"/>
    </source>
</evidence>
<dbReference type="EMBL" id="CAMXCT010001813">
    <property type="protein sequence ID" value="CAI3993294.1"/>
    <property type="molecule type" value="Genomic_DNA"/>
</dbReference>
<sequence>MGIDAEALLLTRPLKTWRLCSWAMELPRSSLGSKYSLLFHLLEAGEEVQLPLLCLRDADRKLCDALSPSYQMLKALPGSWADLLPDASRLVDGRRHQESFFYAHGLNSFAQSLLDYLRSEFADPAEVLTRPEFWEHRNYGALMVQAFHLSAYGPTEHDLSGAFVKGTAELRPREGRAELVGRVELQFAERLEGQLWIHAVPDSESRTFSGDKVSFDLGCRRLSRLSGKALEQLSGWRILAPPEVPSESAGFWERRWFRVVLMCLRRVMPQVPTRRVLHFARPPFPQQPVLIGLSHDHIAWQDMEWVYANPKLDVLESSEEELIDLVSQLQGYGCPFRLPFWLSEL</sequence>
<reference evidence="2 3" key="2">
    <citation type="submission" date="2024-05" db="EMBL/GenBank/DDBJ databases">
        <authorList>
            <person name="Chen Y."/>
            <person name="Shah S."/>
            <person name="Dougan E. K."/>
            <person name="Thang M."/>
            <person name="Chan C."/>
        </authorList>
    </citation>
    <scope>NUCLEOTIDE SEQUENCE [LARGE SCALE GENOMIC DNA]</scope>
</reference>
<dbReference type="AlphaFoldDB" id="A0A9P1CKE2"/>
<evidence type="ECO:0000313" key="2">
    <source>
        <dbReference type="EMBL" id="CAL4780606.1"/>
    </source>
</evidence>
<name>A0A9P1CKE2_9DINO</name>
<dbReference type="Proteomes" id="UP001152797">
    <property type="component" value="Unassembled WGS sequence"/>
</dbReference>
<accession>A0A9P1CKE2</accession>
<evidence type="ECO:0000313" key="3">
    <source>
        <dbReference type="Proteomes" id="UP001152797"/>
    </source>
</evidence>